<dbReference type="Gene3D" id="3.40.640.10">
    <property type="entry name" value="Type I PLP-dependent aspartate aminotransferase-like (Major domain)"/>
    <property type="match status" value="1"/>
</dbReference>
<proteinExistence type="inferred from homology"/>
<evidence type="ECO:0000256" key="4">
    <source>
        <dbReference type="ARBA" id="ARBA00012320"/>
    </source>
</evidence>
<comment type="caution">
    <text evidence="11">The sequence shown here is derived from an EMBL/GenBank/DDBJ whole genome shotgun (WGS) entry which is preliminary data.</text>
</comment>
<dbReference type="GO" id="GO:0042423">
    <property type="term" value="P:catecholamine biosynthetic process"/>
    <property type="evidence" value="ECO:0007669"/>
    <property type="project" value="UniProtKB-KW"/>
</dbReference>
<dbReference type="PROSITE" id="PS00392">
    <property type="entry name" value="DDC_GAD_HDC_YDC"/>
    <property type="match status" value="1"/>
</dbReference>
<evidence type="ECO:0000313" key="12">
    <source>
        <dbReference type="Proteomes" id="UP000549499"/>
    </source>
</evidence>
<dbReference type="Gene3D" id="3.90.1150.10">
    <property type="entry name" value="Aspartate Aminotransferase, domain 1"/>
    <property type="match status" value="1"/>
</dbReference>
<dbReference type="InterPro" id="IPR010977">
    <property type="entry name" value="Aromatic_deC"/>
</dbReference>
<dbReference type="InterPro" id="IPR015422">
    <property type="entry name" value="PyrdxlP-dep_Trfase_small"/>
</dbReference>
<protein>
    <recommendedName>
        <fullName evidence="9">Histidine decarboxylase</fullName>
        <ecNumber evidence="4">4.1.1.22</ecNumber>
    </recommendedName>
</protein>
<evidence type="ECO:0000313" key="11">
    <source>
        <dbReference type="EMBL" id="NWS67824.1"/>
    </source>
</evidence>
<dbReference type="PANTHER" id="PTHR11999:SF68">
    <property type="entry name" value="HISTIDINE DECARBOXYLASE"/>
    <property type="match status" value="1"/>
</dbReference>
<evidence type="ECO:0000256" key="2">
    <source>
        <dbReference type="ARBA" id="ARBA00009533"/>
    </source>
</evidence>
<dbReference type="GO" id="GO:0030170">
    <property type="term" value="F:pyridoxal phosphate binding"/>
    <property type="evidence" value="ECO:0007669"/>
    <property type="project" value="InterPro"/>
</dbReference>
<keyword evidence="7 10" id="KW-0663">Pyridoxal phosphate</keyword>
<keyword evidence="8" id="KW-0456">Lyase</keyword>
<accession>A0A7K5HEY9</accession>
<evidence type="ECO:0000256" key="7">
    <source>
        <dbReference type="ARBA" id="ARBA00022898"/>
    </source>
</evidence>
<dbReference type="GO" id="GO:0001694">
    <property type="term" value="P:histamine biosynthetic process"/>
    <property type="evidence" value="ECO:0007669"/>
    <property type="project" value="TreeGrafter"/>
</dbReference>
<dbReference type="OrthoDB" id="639767at2759"/>
<dbReference type="FunFam" id="3.40.640.10:FF:000025">
    <property type="entry name" value="Histidine decarboxylase"/>
    <property type="match status" value="1"/>
</dbReference>
<dbReference type="Proteomes" id="UP000549499">
    <property type="component" value="Unassembled WGS sequence"/>
</dbReference>
<dbReference type="GO" id="GO:0005737">
    <property type="term" value="C:cytoplasm"/>
    <property type="evidence" value="ECO:0007669"/>
    <property type="project" value="TreeGrafter"/>
</dbReference>
<evidence type="ECO:0000256" key="3">
    <source>
        <dbReference type="ARBA" id="ARBA00011738"/>
    </source>
</evidence>
<dbReference type="GO" id="GO:0004398">
    <property type="term" value="F:histidine decarboxylase activity"/>
    <property type="evidence" value="ECO:0007669"/>
    <property type="project" value="UniProtKB-EC"/>
</dbReference>
<dbReference type="InterPro" id="IPR015424">
    <property type="entry name" value="PyrdxlP-dep_Trfase"/>
</dbReference>
<organism evidence="11 12">
    <name type="scientific">Crotophaga sulcirostris</name>
    <name type="common">Groove-billed ani</name>
    <dbReference type="NCBI Taxonomy" id="33598"/>
    <lineage>
        <taxon>Eukaryota</taxon>
        <taxon>Metazoa</taxon>
        <taxon>Chordata</taxon>
        <taxon>Craniata</taxon>
        <taxon>Vertebrata</taxon>
        <taxon>Euteleostomi</taxon>
        <taxon>Archelosauria</taxon>
        <taxon>Archosauria</taxon>
        <taxon>Dinosauria</taxon>
        <taxon>Saurischia</taxon>
        <taxon>Theropoda</taxon>
        <taxon>Coelurosauria</taxon>
        <taxon>Aves</taxon>
        <taxon>Neognathae</taxon>
        <taxon>Neoaves</taxon>
        <taxon>Otidimorphae</taxon>
        <taxon>Cuculiformes</taxon>
        <taxon>Crotophagidae</taxon>
        <taxon>Crotophaga</taxon>
    </lineage>
</organism>
<dbReference type="InterPro" id="IPR015421">
    <property type="entry name" value="PyrdxlP-dep_Trfase_major"/>
</dbReference>
<dbReference type="PANTHER" id="PTHR11999">
    <property type="entry name" value="GROUP II PYRIDOXAL-5-PHOSPHATE DECARBOXYLASE"/>
    <property type="match status" value="1"/>
</dbReference>
<feature type="non-terminal residue" evidence="11">
    <location>
        <position position="668"/>
    </location>
</feature>
<dbReference type="Pfam" id="PF00282">
    <property type="entry name" value="Pyridoxal_deC"/>
    <property type="match status" value="1"/>
</dbReference>
<dbReference type="EMBL" id="VYZB01000054">
    <property type="protein sequence ID" value="NWS67824.1"/>
    <property type="molecule type" value="Genomic_DNA"/>
</dbReference>
<name>A0A7K5HEY9_CROSL</name>
<dbReference type="InterPro" id="IPR002129">
    <property type="entry name" value="PyrdxlP-dep_de-COase"/>
</dbReference>
<dbReference type="AlphaFoldDB" id="A0A7K5HEY9"/>
<evidence type="ECO:0000256" key="9">
    <source>
        <dbReference type="ARBA" id="ARBA00039946"/>
    </source>
</evidence>
<dbReference type="CDD" id="cd06450">
    <property type="entry name" value="DOPA_deC_like"/>
    <property type="match status" value="1"/>
</dbReference>
<reference evidence="11 12" key="1">
    <citation type="submission" date="2019-09" db="EMBL/GenBank/DDBJ databases">
        <title>Bird 10,000 Genomes (B10K) Project - Family phase.</title>
        <authorList>
            <person name="Zhang G."/>
        </authorList>
    </citation>
    <scope>NUCLEOTIDE SEQUENCE [LARGE SCALE GENOMIC DNA]</scope>
    <source>
        <strain evidence="11">B10K-DU-003-44</strain>
        <tissue evidence="11">Muscle</tissue>
    </source>
</reference>
<keyword evidence="6" id="KW-0210">Decarboxylase</keyword>
<dbReference type="EC" id="4.1.1.22" evidence="4"/>
<evidence type="ECO:0000256" key="8">
    <source>
        <dbReference type="ARBA" id="ARBA00023239"/>
    </source>
</evidence>
<dbReference type="PRINTS" id="PR00800">
    <property type="entry name" value="YHDCRBOXLASE"/>
</dbReference>
<feature type="modified residue" description="N6-(pyridoxal phosphate)lysine" evidence="10">
    <location>
        <position position="306"/>
    </location>
</feature>
<dbReference type="FunFam" id="3.90.1150.10:FF:000018">
    <property type="entry name" value="Histidine decarboxylase"/>
    <property type="match status" value="1"/>
</dbReference>
<feature type="non-terminal residue" evidence="11">
    <location>
        <position position="1"/>
    </location>
</feature>
<dbReference type="InterPro" id="IPR021115">
    <property type="entry name" value="Pyridoxal-P_BS"/>
</dbReference>
<keyword evidence="12" id="KW-1185">Reference proteome</keyword>
<keyword evidence="5" id="KW-0127">Catecholamine biosynthesis</keyword>
<evidence type="ECO:0000256" key="6">
    <source>
        <dbReference type="ARBA" id="ARBA00022793"/>
    </source>
</evidence>
<comment type="cofactor">
    <cofactor evidence="1 10">
        <name>pyridoxal 5'-phosphate</name>
        <dbReference type="ChEBI" id="CHEBI:597326"/>
    </cofactor>
</comment>
<dbReference type="FunFam" id="1.20.1340.10:FF:000001">
    <property type="entry name" value="Histidine decarboxylase"/>
    <property type="match status" value="1"/>
</dbReference>
<evidence type="ECO:0000256" key="5">
    <source>
        <dbReference type="ARBA" id="ARBA00022584"/>
    </source>
</evidence>
<evidence type="ECO:0000256" key="1">
    <source>
        <dbReference type="ARBA" id="ARBA00001933"/>
    </source>
</evidence>
<comment type="similarity">
    <text evidence="2">Belongs to the group II decarboxylase family.</text>
</comment>
<dbReference type="GO" id="GO:0006548">
    <property type="term" value="P:L-histidine catabolic process"/>
    <property type="evidence" value="ECO:0007669"/>
    <property type="project" value="TreeGrafter"/>
</dbReference>
<dbReference type="Gene3D" id="1.20.1340.10">
    <property type="entry name" value="dopa decarboxylase, N-terminal domain"/>
    <property type="match status" value="1"/>
</dbReference>
<comment type="subunit">
    <text evidence="3">Homodimer.</text>
</comment>
<evidence type="ECO:0000256" key="10">
    <source>
        <dbReference type="PIRSR" id="PIRSR602129-50"/>
    </source>
</evidence>
<sequence>TQSTGLPLPGKEMVDYICQYLSNVRERRVTPDVQPGYMRAQLPDSAPMDPDSWDNIFGDIEKIIMPGVVHWQSPHMHAYFPALTSWPSLLGDMLADAINCLGFTWASSPACTELEMNVMDWLAKMLGLPDKFLHHHPDSVGGGVLQSTVSESTLVALLAARKNKILEMQLAEPDTDESSLNSRLIAYASDQAHSSVEKAGLISLVKMKFLPVDENFSLRGETLKKAIAEDRKKGLVPVFVCATLGTTGVCAFDSLSELGPICKCDAEGLWLHIDAAYAGTAFVCPEFRLFLDGIEYADSFTFNPSKWMMVHFDCTGFWVKDKYKLHQTFSVNPVYLRHPNSGAAVDFMHWQIPLSRRFRSLKLWFVIRSFGVKKLQAHVRHGTETAKFFESLVKSDPLFEIPAKRHLGLVVFRLKGPNWLTEKLLKELSSSGRLFLIPATIHDKFIIRFTVTSQFTTREDILQDWNIIQQTAAQIVSQNYGLHCISSGDGARIPNTTVKPGSGAISSASQLSVDGGKYKTPSRKIVVQPKKLAACPSTCVISQQVKGQGDPLDDCFPEDVPDVTKHKLTSFLFSYLSVQGKKKTARSLSCNSVPMTGGLEQCNPKAAATDKKESHANARMLSGLPEEVMKFKRSAFKKLIKFYSVPSFPDCNIQCGLQLPCCPLQAIV</sequence>
<dbReference type="SUPFAM" id="SSF53383">
    <property type="entry name" value="PLP-dependent transferases"/>
    <property type="match status" value="1"/>
</dbReference>
<gene>
    <name evidence="11" type="primary">Hdc</name>
    <name evidence="11" type="ORF">CROSUL_R00086</name>
</gene>